<keyword evidence="3" id="KW-0401">Integrin</keyword>
<evidence type="ECO:0000256" key="2">
    <source>
        <dbReference type="SAM" id="Phobius"/>
    </source>
</evidence>
<feature type="compositionally biased region" description="Basic and acidic residues" evidence="1">
    <location>
        <begin position="82"/>
        <end position="92"/>
    </location>
</feature>
<reference evidence="4" key="1">
    <citation type="journal article" date="2014" name="Sci. Data">
        <title>Genomes of diverse isolates of the marine cyanobacterium Prochlorococcus.</title>
        <authorList>
            <person name="Biller S."/>
            <person name="Berube P."/>
            <person name="Thompson J."/>
            <person name="Kelly L."/>
            <person name="Roggensack S."/>
            <person name="Awad L."/>
            <person name="Roache-Johnson K."/>
            <person name="Ding H."/>
            <person name="Giovannoni S.J."/>
            <person name="Moore L.R."/>
            <person name="Chisholm S.W."/>
        </authorList>
    </citation>
    <scope>NUCLEOTIDE SEQUENCE [LARGE SCALE GENOMIC DNA]</scope>
    <source>
        <strain evidence="4">MIT 9201</strain>
    </source>
</reference>
<dbReference type="Proteomes" id="UP000030355">
    <property type="component" value="Unassembled WGS sequence"/>
</dbReference>
<comment type="caution">
    <text evidence="3">The sequence shown here is derived from an EMBL/GenBank/DDBJ whole genome shotgun (WGS) entry which is preliminary data.</text>
</comment>
<feature type="transmembrane region" description="Helical" evidence="2">
    <location>
        <begin position="6"/>
        <end position="27"/>
    </location>
</feature>
<dbReference type="eggNOG" id="ENOG5032HQK">
    <property type="taxonomic scope" value="Bacteria"/>
</dbReference>
<accession>A0A0A2A7E6</accession>
<keyword evidence="2" id="KW-0472">Membrane</keyword>
<evidence type="ECO:0000313" key="4">
    <source>
        <dbReference type="Proteomes" id="UP000030355"/>
    </source>
</evidence>
<sequence length="100" mass="11464">MFDNLGTALVQALGFFAVFAFFVYQTLFADGKPKKTKLNPKKTKISDKKESTKKQPKKGLFNKKSKPPEENLPVQKKGLFGRKKEVSKEEIKPKKKGWFK</sequence>
<keyword evidence="2" id="KW-1133">Transmembrane helix</keyword>
<feature type="region of interest" description="Disordered" evidence="1">
    <location>
        <begin position="32"/>
        <end position="100"/>
    </location>
</feature>
<proteinExistence type="predicted"/>
<feature type="compositionally biased region" description="Basic residues" evidence="1">
    <location>
        <begin position="54"/>
        <end position="65"/>
    </location>
</feature>
<evidence type="ECO:0000313" key="3">
    <source>
        <dbReference type="EMBL" id="KGF96424.1"/>
    </source>
</evidence>
<feature type="compositionally biased region" description="Basic and acidic residues" evidence="1">
    <location>
        <begin position="44"/>
        <end position="53"/>
    </location>
</feature>
<name>A0A0A2A7E6_PROMR</name>
<organism evidence="3 4">
    <name type="scientific">Prochlorococcus marinus str. MIT 9201</name>
    <dbReference type="NCBI Taxonomy" id="93057"/>
    <lineage>
        <taxon>Bacteria</taxon>
        <taxon>Bacillati</taxon>
        <taxon>Cyanobacteriota</taxon>
        <taxon>Cyanophyceae</taxon>
        <taxon>Synechococcales</taxon>
        <taxon>Prochlorococcaceae</taxon>
        <taxon>Prochlorococcus</taxon>
    </lineage>
</organism>
<dbReference type="OrthoDB" id="541568at2"/>
<dbReference type="EMBL" id="JNAL01000008">
    <property type="protein sequence ID" value="KGF96424.1"/>
    <property type="molecule type" value="Genomic_DNA"/>
</dbReference>
<gene>
    <name evidence="3" type="ORF">EU95_0660</name>
</gene>
<dbReference type="AlphaFoldDB" id="A0A0A2A7E6"/>
<keyword evidence="2" id="KW-0812">Transmembrane</keyword>
<dbReference type="STRING" id="93057.EU95_0660"/>
<feature type="compositionally biased region" description="Basic residues" evidence="1">
    <location>
        <begin position="34"/>
        <end position="43"/>
    </location>
</feature>
<protein>
    <submittedName>
        <fullName evidence="3">Putative Integrin alpha cytoplasmic region</fullName>
    </submittedName>
</protein>
<dbReference type="GO" id="GO:0007229">
    <property type="term" value="P:integrin-mediated signaling pathway"/>
    <property type="evidence" value="ECO:0007669"/>
    <property type="project" value="UniProtKB-KW"/>
</dbReference>
<evidence type="ECO:0000256" key="1">
    <source>
        <dbReference type="SAM" id="MobiDB-lite"/>
    </source>
</evidence>
<dbReference type="RefSeq" id="WP_032521834.1">
    <property type="nucleotide sequence ID" value="NZ_CP138977.1"/>
</dbReference>